<comment type="subunit">
    <text evidence="4">Binds to mitochondrial small subunit 15S rRNA.</text>
</comment>
<gene>
    <name evidence="7" type="ORF">ALEPTO_LOCUS12574</name>
</gene>
<feature type="compositionally biased region" description="Polar residues" evidence="6">
    <location>
        <begin position="7"/>
        <end position="20"/>
    </location>
</feature>
<comment type="similarity">
    <text evidence="1">Belongs to the CCM1 family.</text>
</comment>
<evidence type="ECO:0000313" key="7">
    <source>
        <dbReference type="EMBL" id="CAG8729688.1"/>
    </source>
</evidence>
<feature type="repeat" description="PPR" evidence="5">
    <location>
        <begin position="256"/>
        <end position="290"/>
    </location>
</feature>
<evidence type="ECO:0000256" key="3">
    <source>
        <dbReference type="ARBA" id="ARBA00044493"/>
    </source>
</evidence>
<comment type="caution">
    <text evidence="7">The sequence shown here is derived from an EMBL/GenBank/DDBJ whole genome shotgun (WGS) entry which is preliminary data.</text>
</comment>
<name>A0A9N9IDV9_9GLOM</name>
<dbReference type="InterPro" id="IPR011990">
    <property type="entry name" value="TPR-like_helical_dom_sf"/>
</dbReference>
<dbReference type="PANTHER" id="PTHR47447">
    <property type="entry name" value="OS03G0856100 PROTEIN"/>
    <property type="match status" value="1"/>
</dbReference>
<dbReference type="NCBIfam" id="TIGR00756">
    <property type="entry name" value="PPR"/>
    <property type="match status" value="3"/>
</dbReference>
<evidence type="ECO:0000256" key="1">
    <source>
        <dbReference type="ARBA" id="ARBA00006192"/>
    </source>
</evidence>
<dbReference type="Proteomes" id="UP000789508">
    <property type="component" value="Unassembled WGS sequence"/>
</dbReference>
<dbReference type="InterPro" id="IPR002885">
    <property type="entry name" value="PPR_rpt"/>
</dbReference>
<proteinExistence type="inferred from homology"/>
<evidence type="ECO:0000256" key="6">
    <source>
        <dbReference type="SAM" id="MobiDB-lite"/>
    </source>
</evidence>
<evidence type="ECO:0000256" key="2">
    <source>
        <dbReference type="ARBA" id="ARBA00022737"/>
    </source>
</evidence>
<dbReference type="PROSITE" id="PS51375">
    <property type="entry name" value="PPR"/>
    <property type="match status" value="3"/>
</dbReference>
<keyword evidence="2" id="KW-0677">Repeat</keyword>
<evidence type="ECO:0000313" key="8">
    <source>
        <dbReference type="Proteomes" id="UP000789508"/>
    </source>
</evidence>
<evidence type="ECO:0000256" key="5">
    <source>
        <dbReference type="PROSITE-ProRule" id="PRU00708"/>
    </source>
</evidence>
<feature type="repeat" description="PPR" evidence="5">
    <location>
        <begin position="291"/>
        <end position="325"/>
    </location>
</feature>
<organism evidence="7 8">
    <name type="scientific">Ambispora leptoticha</name>
    <dbReference type="NCBI Taxonomy" id="144679"/>
    <lineage>
        <taxon>Eukaryota</taxon>
        <taxon>Fungi</taxon>
        <taxon>Fungi incertae sedis</taxon>
        <taxon>Mucoromycota</taxon>
        <taxon>Glomeromycotina</taxon>
        <taxon>Glomeromycetes</taxon>
        <taxon>Archaeosporales</taxon>
        <taxon>Ambisporaceae</taxon>
        <taxon>Ambispora</taxon>
    </lineage>
</organism>
<evidence type="ECO:0000256" key="4">
    <source>
        <dbReference type="ARBA" id="ARBA00044511"/>
    </source>
</evidence>
<dbReference type="PANTHER" id="PTHR47447:SF28">
    <property type="entry name" value="PENTACOTRIPEPTIDE-REPEAT REGION OF PRORP DOMAIN-CONTAINING PROTEIN"/>
    <property type="match status" value="1"/>
</dbReference>
<dbReference type="Pfam" id="PF13041">
    <property type="entry name" value="PPR_2"/>
    <property type="match status" value="2"/>
</dbReference>
<reference evidence="7" key="1">
    <citation type="submission" date="2021-06" db="EMBL/GenBank/DDBJ databases">
        <authorList>
            <person name="Kallberg Y."/>
            <person name="Tangrot J."/>
            <person name="Rosling A."/>
        </authorList>
    </citation>
    <scope>NUCLEOTIDE SEQUENCE</scope>
    <source>
        <strain evidence="7">FL130A</strain>
    </source>
</reference>
<accession>A0A9N9IDV9</accession>
<dbReference type="Pfam" id="PF01535">
    <property type="entry name" value="PPR"/>
    <property type="match status" value="1"/>
</dbReference>
<comment type="function">
    <text evidence="3">Regulates mitochondrial small subunit maturation by controlling 15S rRNA 5'-end processing. Localizes to the 5' precursor of the 15S rRNA in a position that is subsequently occupied by mS47 in the mature yeast mtSSU. Uses structure and sequence-specific RNA recognition, binding to a single-stranded region of the precursor and specifically recognizing bases -6 to -1. The exchange of Ccm1 for mS47 is coupled to the irreversible removal of precursor rRNA that is accompanied by conformational changes of the mitoribosomal proteins uS5m and mS26. These conformational changes signal completion of 5'-end rRNA processing through protection of the mature 5'-end of the 15S rRNA and stabilization of mS47. The removal of the 5' precursor together with the dissociation of Ccm1 may be catalyzed by the 5'-3' exoribonuclease Pet127. Involved in the specific removal of group I introns in mitochondrial encoded transcripts.</text>
</comment>
<keyword evidence="8" id="KW-1185">Reference proteome</keyword>
<dbReference type="Pfam" id="PF13812">
    <property type="entry name" value="PPR_3"/>
    <property type="match status" value="1"/>
</dbReference>
<sequence length="346" mass="40235">SRHLNIDAQQQDGPSLPLSENTNVEAVSGLEKFRGILSQCSRLATRGSYLNPHLLSYMWDSYVALEFNEKSLIELNEFDEILRVLNHNGHKYQPKWGQLVTVLEDMKKLNLEYKLDHYHMLIIALGKRKDLTNAVKVFLDLQSRGMTPNGSTFNHLIDAYLTNHDYTGAIEVYKRLKYSNFPKDIPTSFFNKIIKVQCSRGYWKNALDIYKDMRTFNISPSIRTLNIILHATCEHKGYEAGLQILLERFPQSLKKDITSYNILLSTAVREDNFDGIMWIWQEMRAAGIKLSAVTYTIMMQFHIKHGRLEEAYITYREMTSCKLRPDFDTFRTLLEASLFDDYSFGK</sequence>
<dbReference type="Gene3D" id="1.25.40.10">
    <property type="entry name" value="Tetratricopeptide repeat domain"/>
    <property type="match status" value="2"/>
</dbReference>
<feature type="region of interest" description="Disordered" evidence="6">
    <location>
        <begin position="1"/>
        <end position="20"/>
    </location>
</feature>
<dbReference type="EMBL" id="CAJVPS010029865">
    <property type="protein sequence ID" value="CAG8729688.1"/>
    <property type="molecule type" value="Genomic_DNA"/>
</dbReference>
<feature type="repeat" description="PPR" evidence="5">
    <location>
        <begin position="186"/>
        <end position="220"/>
    </location>
</feature>
<feature type="non-terminal residue" evidence="7">
    <location>
        <position position="346"/>
    </location>
</feature>
<dbReference type="OrthoDB" id="185373at2759"/>
<protein>
    <submittedName>
        <fullName evidence="7">6179_t:CDS:1</fullName>
    </submittedName>
</protein>
<dbReference type="AlphaFoldDB" id="A0A9N9IDV9"/>
<feature type="non-terminal residue" evidence="7">
    <location>
        <position position="1"/>
    </location>
</feature>